<feature type="signal peptide" evidence="3">
    <location>
        <begin position="1"/>
        <end position="23"/>
    </location>
</feature>
<feature type="compositionally biased region" description="Polar residues" evidence="2">
    <location>
        <begin position="86"/>
        <end position="95"/>
    </location>
</feature>
<evidence type="ECO:0000256" key="1">
    <source>
        <dbReference type="ARBA" id="ARBA00022737"/>
    </source>
</evidence>
<evidence type="ECO:0000256" key="2">
    <source>
        <dbReference type="SAM" id="MobiDB-lite"/>
    </source>
</evidence>
<dbReference type="RefSeq" id="WP_205009854.1">
    <property type="nucleotide sequence ID" value="NZ_JAFBEH010000024.1"/>
</dbReference>
<protein>
    <submittedName>
        <fullName evidence="4">Glucan-binding repeat-containing protein</fullName>
    </submittedName>
</protein>
<proteinExistence type="predicted"/>
<feature type="region of interest" description="Disordered" evidence="2">
    <location>
        <begin position="47"/>
        <end position="114"/>
    </location>
</feature>
<evidence type="ECO:0000313" key="5">
    <source>
        <dbReference type="Proteomes" id="UP000697472"/>
    </source>
</evidence>
<dbReference type="Pfam" id="PF19127">
    <property type="entry name" value="Choline_bind_3"/>
    <property type="match status" value="4"/>
</dbReference>
<accession>A0ABS2PSH5</accession>
<comment type="caution">
    <text evidence="4">The sequence shown here is derived from an EMBL/GenBank/DDBJ whole genome shotgun (WGS) entry which is preliminary data.</text>
</comment>
<reference evidence="4 5" key="1">
    <citation type="submission" date="2021-01" db="EMBL/GenBank/DDBJ databases">
        <title>Genomic Encyclopedia of Type Strains, Phase IV (KMG-IV): sequencing the most valuable type-strain genomes for metagenomic binning, comparative biology and taxonomic classification.</title>
        <authorList>
            <person name="Goeker M."/>
        </authorList>
    </citation>
    <scope>NUCLEOTIDE SEQUENCE [LARGE SCALE GENOMIC DNA]</scope>
    <source>
        <strain evidence="4 5">DSM 27382</strain>
    </source>
</reference>
<keyword evidence="1" id="KW-0677">Repeat</keyword>
<evidence type="ECO:0000313" key="4">
    <source>
        <dbReference type="EMBL" id="MBM7642989.1"/>
    </source>
</evidence>
<evidence type="ECO:0000256" key="3">
    <source>
        <dbReference type="SAM" id="SignalP"/>
    </source>
</evidence>
<organism evidence="4 5">
    <name type="scientific">Streptococcus loxodontisalivarius</name>
    <dbReference type="NCBI Taxonomy" id="1349415"/>
    <lineage>
        <taxon>Bacteria</taxon>
        <taxon>Bacillati</taxon>
        <taxon>Bacillota</taxon>
        <taxon>Bacilli</taxon>
        <taxon>Lactobacillales</taxon>
        <taxon>Streptococcaceae</taxon>
        <taxon>Streptococcus</taxon>
    </lineage>
</organism>
<feature type="compositionally biased region" description="Low complexity" evidence="2">
    <location>
        <begin position="47"/>
        <end position="70"/>
    </location>
</feature>
<dbReference type="Proteomes" id="UP000697472">
    <property type="component" value="Unassembled WGS sequence"/>
</dbReference>
<keyword evidence="3" id="KW-0732">Signal</keyword>
<feature type="chain" id="PRO_5046620899" evidence="3">
    <location>
        <begin position="24"/>
        <end position="647"/>
    </location>
</feature>
<dbReference type="InterPro" id="IPR027636">
    <property type="entry name" value="Glucan-bd_rpt"/>
</dbReference>
<dbReference type="InterPro" id="IPR018337">
    <property type="entry name" value="Cell_wall/Cho-bd_repeat"/>
</dbReference>
<name>A0ABS2PSH5_9STRE</name>
<dbReference type="EMBL" id="JAFBEH010000024">
    <property type="protein sequence ID" value="MBM7642989.1"/>
    <property type="molecule type" value="Genomic_DNA"/>
</dbReference>
<gene>
    <name evidence="4" type="ORF">JOC28_001289</name>
</gene>
<sequence length="647" mass="73395">MPKKHRYQYLLPLVLSTSSLILAANQLTVSADEVGEPQIETVVTTEEVVATTETSTESQSQETESTSLVEEQTEEPVTTDSEKGSENSQETSNTEHAADKTEETEPEQVEPQTTQEVGFVQSGDQWLYYNQAGQKAVGTTEIDGQTYFFDQDGYQVKGNFATAEDGKEYYYDGQTGQRVSSDFVTADGGVTWYYVDAEGQKVTGNQTINGQDLYFNEAGQQVKGQFVTGEDQFDYYYDANTGQKLTSQFIDVPYEFRLDIGFDTVYVNGRFVTQRRYAAPETRHHYYYVNDEGHKVTGTYVTEDGKIYFFDQTGIQIKGDFATAEDGKEYYYDGDTGERVQGNRFVSISYDTTYFLGVATGSIHYAPGGKGYLWYYLTETGDKAKGYYFIDGVEYYFDTETGLQVKGNAYQRINSGAKYTDPYTDLDTGEVLRDVIYMQKEPDRLNNRYTITQFDSDGNKIEGRDLTGNKRKEFNDNYLTINKNGNYVLSSYNNKFYNSFTESEVISFKGSKYTIGMNGILVPFDGDFSKVYGKFARAYDRAFDQFSEEEYFYNTLGKRVYADFVKPEGSDTWYYVGLDGQKVTGRQTINGQDLYFFEDGAQSKNGSFTYEGKTMFTDESGNIIKGQTFERNGITYTTDADGYLIEE</sequence>
<dbReference type="SUPFAM" id="SSF69360">
    <property type="entry name" value="Cell wall binding repeat"/>
    <property type="match status" value="2"/>
</dbReference>
<keyword evidence="5" id="KW-1185">Reference proteome</keyword>
<dbReference type="Gene3D" id="2.10.270.10">
    <property type="entry name" value="Cholin Binding"/>
    <property type="match status" value="4"/>
</dbReference>
<dbReference type="NCBIfam" id="TIGR04035">
    <property type="entry name" value="glucan_65_rpt"/>
    <property type="match status" value="4"/>
</dbReference>